<evidence type="ECO:0000256" key="1">
    <source>
        <dbReference type="ARBA" id="ARBA00023319"/>
    </source>
</evidence>
<keyword evidence="2" id="KW-0472">Membrane</keyword>
<dbReference type="InterPro" id="IPR003599">
    <property type="entry name" value="Ig_sub"/>
</dbReference>
<dbReference type="GO" id="GO:0050853">
    <property type="term" value="P:B cell receptor signaling pathway"/>
    <property type="evidence" value="ECO:0007669"/>
    <property type="project" value="TreeGrafter"/>
</dbReference>
<dbReference type="CTD" id="974"/>
<dbReference type="GO" id="GO:0009897">
    <property type="term" value="C:external side of plasma membrane"/>
    <property type="evidence" value="ECO:0007669"/>
    <property type="project" value="TreeGrafter"/>
</dbReference>
<keyword evidence="3" id="KW-0732">Signal</keyword>
<dbReference type="AlphaFoldDB" id="A0AA97K4A9"/>
<feature type="chain" id="PRO_5041709637" evidence="3">
    <location>
        <begin position="21"/>
        <end position="205"/>
    </location>
</feature>
<dbReference type="PANTHER" id="PTHR14334:SF2">
    <property type="entry name" value="B-CELL ANTIGEN RECEPTOR COMPLEX-ASSOCIATED PROTEIN BETA CHAIN"/>
    <property type="match status" value="1"/>
</dbReference>
<name>A0AA97K4A9_EUBMA</name>
<dbReference type="InterPro" id="IPR013098">
    <property type="entry name" value="Ig_I-set"/>
</dbReference>
<dbReference type="GeneID" id="129340457"/>
<gene>
    <name evidence="6" type="primary">CD79B</name>
</gene>
<dbReference type="Pfam" id="PF07679">
    <property type="entry name" value="I-set"/>
    <property type="match status" value="1"/>
</dbReference>
<dbReference type="SMART" id="SM00409">
    <property type="entry name" value="IG"/>
    <property type="match status" value="1"/>
</dbReference>
<dbReference type="Gene3D" id="2.60.40.10">
    <property type="entry name" value="Immunoglobulins"/>
    <property type="match status" value="1"/>
</dbReference>
<keyword evidence="2" id="KW-0812">Transmembrane</keyword>
<feature type="domain" description="Ig-like" evidence="4">
    <location>
        <begin position="16"/>
        <end position="107"/>
    </location>
</feature>
<keyword evidence="1" id="KW-0393">Immunoglobulin domain</keyword>
<dbReference type="RefSeq" id="XP_054851245.1">
    <property type="nucleotide sequence ID" value="XM_054995270.1"/>
</dbReference>
<feature type="signal peptide" evidence="3">
    <location>
        <begin position="1"/>
        <end position="20"/>
    </location>
</feature>
<evidence type="ECO:0000313" key="5">
    <source>
        <dbReference type="Proteomes" id="UP001190640"/>
    </source>
</evidence>
<evidence type="ECO:0000256" key="3">
    <source>
        <dbReference type="SAM" id="SignalP"/>
    </source>
</evidence>
<dbReference type="InterPro" id="IPR036179">
    <property type="entry name" value="Ig-like_dom_sf"/>
</dbReference>
<dbReference type="PANTHER" id="PTHR14334">
    <property type="entry name" value="B-CELL ANTIGEN RECEPTOR COMPLEX-ASSOCIATED PROTEIN"/>
    <property type="match status" value="1"/>
</dbReference>
<sequence>MATTSFQVLWATLWICLVTSESRVDRLKNPRFIAVRWGSRVSFSCGSSSVVNWYKKIGQDPRQLLENSSRVLVINNSSVSTINIAKLQHTDSGIYYCESSGSNKSMSMQQHCGTELKIMGISTYQQVQDRNTMKDTIILIQSILLFMFVSFPVFMILGKGDGKEAPGEDHTYEGLAVELADTYEDIGTYQDRAEKWDLGEHPSEE</sequence>
<reference evidence="6" key="1">
    <citation type="submission" date="2025-08" db="UniProtKB">
        <authorList>
            <consortium name="RefSeq"/>
        </authorList>
    </citation>
    <scope>IDENTIFICATION</scope>
    <source>
        <tissue evidence="6">Blood</tissue>
    </source>
</reference>
<dbReference type="PROSITE" id="PS50835">
    <property type="entry name" value="IG_LIKE"/>
    <property type="match status" value="1"/>
</dbReference>
<dbReference type="GO" id="GO:0030183">
    <property type="term" value="P:B cell differentiation"/>
    <property type="evidence" value="ECO:0007669"/>
    <property type="project" value="TreeGrafter"/>
</dbReference>
<dbReference type="GO" id="GO:0019815">
    <property type="term" value="C:B cell receptor complex"/>
    <property type="evidence" value="ECO:0007669"/>
    <property type="project" value="TreeGrafter"/>
</dbReference>
<keyword evidence="6" id="KW-0675">Receptor</keyword>
<dbReference type="InterPro" id="IPR013783">
    <property type="entry name" value="Ig-like_fold"/>
</dbReference>
<dbReference type="KEGG" id="emc:129340457"/>
<evidence type="ECO:0000259" key="4">
    <source>
        <dbReference type="PROSITE" id="PS50835"/>
    </source>
</evidence>
<proteinExistence type="predicted"/>
<evidence type="ECO:0000256" key="2">
    <source>
        <dbReference type="SAM" id="Phobius"/>
    </source>
</evidence>
<accession>A0AA97K4A9</accession>
<feature type="transmembrane region" description="Helical" evidence="2">
    <location>
        <begin position="138"/>
        <end position="157"/>
    </location>
</feature>
<keyword evidence="5" id="KW-1185">Reference proteome</keyword>
<keyword evidence="2" id="KW-1133">Transmembrane helix</keyword>
<protein>
    <submittedName>
        <fullName evidence="6">B-cell antigen receptor complex-associated protein beta chain</fullName>
    </submittedName>
</protein>
<organism evidence="5 6">
    <name type="scientific">Eublepharis macularius</name>
    <name type="common">Leopard gecko</name>
    <name type="synonym">Cyrtodactylus macularius</name>
    <dbReference type="NCBI Taxonomy" id="481883"/>
    <lineage>
        <taxon>Eukaryota</taxon>
        <taxon>Metazoa</taxon>
        <taxon>Chordata</taxon>
        <taxon>Craniata</taxon>
        <taxon>Vertebrata</taxon>
        <taxon>Euteleostomi</taxon>
        <taxon>Lepidosauria</taxon>
        <taxon>Squamata</taxon>
        <taxon>Bifurcata</taxon>
        <taxon>Gekkota</taxon>
        <taxon>Eublepharidae</taxon>
        <taxon>Eublepharinae</taxon>
        <taxon>Eublepharis</taxon>
    </lineage>
</organism>
<evidence type="ECO:0000313" key="6">
    <source>
        <dbReference type="RefSeq" id="XP_054851245.1"/>
    </source>
</evidence>
<dbReference type="InterPro" id="IPR007110">
    <property type="entry name" value="Ig-like_dom"/>
</dbReference>
<dbReference type="Proteomes" id="UP001190640">
    <property type="component" value="Chromosome 12"/>
</dbReference>
<dbReference type="SUPFAM" id="SSF48726">
    <property type="entry name" value="Immunoglobulin"/>
    <property type="match status" value="1"/>
</dbReference>